<dbReference type="AlphaFoldDB" id="A0A1Q9C3E5"/>
<reference evidence="1 2" key="1">
    <citation type="submission" date="2016-02" db="EMBL/GenBank/DDBJ databases">
        <title>Genome analysis of coral dinoflagellate symbionts highlights evolutionary adaptations to a symbiotic lifestyle.</title>
        <authorList>
            <person name="Aranda M."/>
            <person name="Li Y."/>
            <person name="Liew Y.J."/>
            <person name="Baumgarten S."/>
            <person name="Simakov O."/>
            <person name="Wilson M."/>
            <person name="Piel J."/>
            <person name="Ashoor H."/>
            <person name="Bougouffa S."/>
            <person name="Bajic V.B."/>
            <person name="Ryu T."/>
            <person name="Ravasi T."/>
            <person name="Bayer T."/>
            <person name="Micklem G."/>
            <person name="Kim H."/>
            <person name="Bhak J."/>
            <person name="Lajeunesse T.C."/>
            <person name="Voolstra C.R."/>
        </authorList>
    </citation>
    <scope>NUCLEOTIDE SEQUENCE [LARGE SCALE GENOMIC DNA]</scope>
    <source>
        <strain evidence="1 2">CCMP2467</strain>
    </source>
</reference>
<keyword evidence="2" id="KW-1185">Reference proteome</keyword>
<gene>
    <name evidence="1" type="ORF">AK812_SmicGene42498</name>
</gene>
<name>A0A1Q9C3E5_SYMMI</name>
<accession>A0A1Q9C3E5</accession>
<comment type="caution">
    <text evidence="1">The sequence shown here is derived from an EMBL/GenBank/DDBJ whole genome shotgun (WGS) entry which is preliminary data.</text>
</comment>
<evidence type="ECO:0000313" key="2">
    <source>
        <dbReference type="Proteomes" id="UP000186817"/>
    </source>
</evidence>
<sequence length="606" mass="68544">MLWAKLGGRTVEAADLVRLFDRLPTEAVSRSVIERRRGTLFGAGAYVHGGICGVRRSTHDFPFATRLVCAFVTEVAPKARFTSFQILCNCKALPHRDAQNWRDEPNLLIALTSYRGGQVWVECPGGEHRLLVRGVAHWGRLIDLQRGPAYLNHSQLHATLPWKGRRVLVVCNCIRNPEKLGEAQDYLESVGFRPPRIAVPLDSHGDQAQESFEPLPAAAPLARFELRDKFELPPSGEPLRPFSPPLVRVSGSLRVEPRVLCYNIAHSGDEDLLRTEVQREIFFLLSEGAFKGFSAGPVCSSFSAAIVPSWRTSEFPGGAPWLKPTQRSKVQSGNAMLEFVVNLIRIAEESDLLYLVENPLNSWFWKQKAWDHWKGNPAKWDFLVDYCVFGTAWKKPTRFRSNTQLQGKRLRCSRDHKHLVLRGWDPELKISLTKRAEPYPRRLCVLLSQVIAQDAGFVRGCRKLDIVRCAKCSGARFGEASNPGPARRRAEPRANVILAEVPLVQPATAALQRSVWDEFRRWVDEGSGNEGSAYAIAVPEMLVELLCAYGQVLYSRGKPLQHYRQLLALSQRKVPLVRPFIRQAWEMLTRILWVLPYWGDSQRFSS</sequence>
<proteinExistence type="predicted"/>
<protein>
    <submittedName>
        <fullName evidence="1">Uncharacterized protein</fullName>
    </submittedName>
</protein>
<organism evidence="1 2">
    <name type="scientific">Symbiodinium microadriaticum</name>
    <name type="common">Dinoflagellate</name>
    <name type="synonym">Zooxanthella microadriatica</name>
    <dbReference type="NCBI Taxonomy" id="2951"/>
    <lineage>
        <taxon>Eukaryota</taxon>
        <taxon>Sar</taxon>
        <taxon>Alveolata</taxon>
        <taxon>Dinophyceae</taxon>
        <taxon>Suessiales</taxon>
        <taxon>Symbiodiniaceae</taxon>
        <taxon>Symbiodinium</taxon>
    </lineage>
</organism>
<evidence type="ECO:0000313" key="1">
    <source>
        <dbReference type="EMBL" id="OLP77437.1"/>
    </source>
</evidence>
<dbReference type="Proteomes" id="UP000186817">
    <property type="component" value="Unassembled WGS sequence"/>
</dbReference>
<dbReference type="OrthoDB" id="10576733at2759"/>
<dbReference type="EMBL" id="LSRX01001766">
    <property type="protein sequence ID" value="OLP77437.1"/>
    <property type="molecule type" value="Genomic_DNA"/>
</dbReference>